<keyword evidence="1" id="KW-0472">Membrane</keyword>
<feature type="transmembrane region" description="Helical" evidence="1">
    <location>
        <begin position="37"/>
        <end position="58"/>
    </location>
</feature>
<keyword evidence="3" id="KW-1185">Reference proteome</keyword>
<dbReference type="InterPro" id="IPR038050">
    <property type="entry name" value="Neuro_actylchol_rec"/>
</dbReference>
<feature type="transmembrane region" description="Helical" evidence="1">
    <location>
        <begin position="193"/>
        <end position="210"/>
    </location>
</feature>
<keyword evidence="1" id="KW-1133">Transmembrane helix</keyword>
<sequence length="211" mass="23894">MPLLLTCTSAAAFGEVSTTFAIAMPNVKDVDTKEDIVEAYLMSIVVLLLITLTALWIPPNQEDRMHMCLLNLILHFMHLEYVSDMVPTHGPNTPYLVCYSRDSMLLASFSILFSIMLKNFIEGSVHAPAWVSNSITFLADYKILELVLLNDHTIKGEETLKVDDELATIIDNTNNNPTENQDWLVFGKVLDRILFIIYCIVYIIMFVSFLP</sequence>
<dbReference type="InterPro" id="IPR036719">
    <property type="entry name" value="Neuro-gated_channel_TM_sf"/>
</dbReference>
<dbReference type="AlphaFoldDB" id="A0AAW1TYC2"/>
<accession>A0AAW1TYC2</accession>
<comment type="caution">
    <text evidence="2">The sequence shown here is derived from an EMBL/GenBank/DDBJ whole genome shotgun (WGS) entry which is preliminary data.</text>
</comment>
<organism evidence="2 3">
    <name type="scientific">Henosepilachna vigintioctopunctata</name>
    <dbReference type="NCBI Taxonomy" id="420089"/>
    <lineage>
        <taxon>Eukaryota</taxon>
        <taxon>Metazoa</taxon>
        <taxon>Ecdysozoa</taxon>
        <taxon>Arthropoda</taxon>
        <taxon>Hexapoda</taxon>
        <taxon>Insecta</taxon>
        <taxon>Pterygota</taxon>
        <taxon>Neoptera</taxon>
        <taxon>Endopterygota</taxon>
        <taxon>Coleoptera</taxon>
        <taxon>Polyphaga</taxon>
        <taxon>Cucujiformia</taxon>
        <taxon>Coccinelloidea</taxon>
        <taxon>Coccinellidae</taxon>
        <taxon>Epilachninae</taxon>
        <taxon>Epilachnini</taxon>
        <taxon>Henosepilachna</taxon>
    </lineage>
</organism>
<dbReference type="GO" id="GO:0016020">
    <property type="term" value="C:membrane"/>
    <property type="evidence" value="ECO:0007669"/>
    <property type="project" value="InterPro"/>
</dbReference>
<gene>
    <name evidence="2" type="ORF">WA026_007650</name>
</gene>
<dbReference type="Proteomes" id="UP001431783">
    <property type="component" value="Unassembled WGS sequence"/>
</dbReference>
<evidence type="ECO:0000256" key="1">
    <source>
        <dbReference type="SAM" id="Phobius"/>
    </source>
</evidence>
<dbReference type="Gene3D" id="1.20.58.390">
    <property type="entry name" value="Neurotransmitter-gated ion-channel transmembrane domain"/>
    <property type="match status" value="1"/>
</dbReference>
<protein>
    <submittedName>
        <fullName evidence="2">Uncharacterized protein</fullName>
    </submittedName>
</protein>
<evidence type="ECO:0000313" key="3">
    <source>
        <dbReference type="Proteomes" id="UP001431783"/>
    </source>
</evidence>
<name>A0AAW1TYC2_9CUCU</name>
<proteinExistence type="predicted"/>
<reference evidence="2 3" key="1">
    <citation type="submission" date="2023-03" db="EMBL/GenBank/DDBJ databases">
        <title>Genome insight into feeding habits of ladybird beetles.</title>
        <authorList>
            <person name="Li H.-S."/>
            <person name="Huang Y.-H."/>
            <person name="Pang H."/>
        </authorList>
    </citation>
    <scope>NUCLEOTIDE SEQUENCE [LARGE SCALE GENOMIC DNA]</scope>
    <source>
        <strain evidence="2">SYSU_2023b</strain>
        <tissue evidence="2">Whole body</tissue>
    </source>
</reference>
<dbReference type="GO" id="GO:0006811">
    <property type="term" value="P:monoatomic ion transport"/>
    <property type="evidence" value="ECO:0007669"/>
    <property type="project" value="InterPro"/>
</dbReference>
<evidence type="ECO:0000313" key="2">
    <source>
        <dbReference type="EMBL" id="KAK9875258.1"/>
    </source>
</evidence>
<dbReference type="SUPFAM" id="SSF90112">
    <property type="entry name" value="Neurotransmitter-gated ion-channel transmembrane pore"/>
    <property type="match status" value="1"/>
</dbReference>
<keyword evidence="1" id="KW-0812">Transmembrane</keyword>
<dbReference type="EMBL" id="JARQZJ010000033">
    <property type="protein sequence ID" value="KAK9875258.1"/>
    <property type="molecule type" value="Genomic_DNA"/>
</dbReference>